<dbReference type="PANTHER" id="PTHR43214">
    <property type="entry name" value="TWO-COMPONENT RESPONSE REGULATOR"/>
    <property type="match status" value="1"/>
</dbReference>
<feature type="domain" description="HTH luxR-type" evidence="6">
    <location>
        <begin position="159"/>
        <end position="224"/>
    </location>
</feature>
<dbReference type="SMART" id="SM00421">
    <property type="entry name" value="HTH_LUXR"/>
    <property type="match status" value="1"/>
</dbReference>
<evidence type="ECO:0000259" key="6">
    <source>
        <dbReference type="PROSITE" id="PS50043"/>
    </source>
</evidence>
<dbReference type="AlphaFoldDB" id="A0A1I4XST1"/>
<dbReference type="SMART" id="SM00448">
    <property type="entry name" value="REC"/>
    <property type="match status" value="1"/>
</dbReference>
<gene>
    <name evidence="8" type="ORF">SAMN05660413_00296</name>
</gene>
<sequence length="229" mass="25609">MPPPYRHIVFSTPTCFMNTILIADHHPVVSEGIGSIIRMNPALEIIGKVTNGNELFKFLSRQVPTVLILELDLPEIHGINAIRTLKKEYPELRILVFSYHAEEMYALSAIKAGASGYISKTTDPKTLESAIYQVARGGIYLNKKITEKLNSGMSKGKSLITKFKKLSTREIEVLNLISAGKRNKDIAETLNINEKTVSTYKTRLLKKLNVDNVADLITRSRLLEINPST</sequence>
<evidence type="ECO:0000259" key="7">
    <source>
        <dbReference type="PROSITE" id="PS50110"/>
    </source>
</evidence>
<organism evidence="8 9">
    <name type="scientific">Salegentibacter flavus</name>
    <dbReference type="NCBI Taxonomy" id="287099"/>
    <lineage>
        <taxon>Bacteria</taxon>
        <taxon>Pseudomonadati</taxon>
        <taxon>Bacteroidota</taxon>
        <taxon>Flavobacteriia</taxon>
        <taxon>Flavobacteriales</taxon>
        <taxon>Flavobacteriaceae</taxon>
        <taxon>Salegentibacter</taxon>
    </lineage>
</organism>
<evidence type="ECO:0000313" key="8">
    <source>
        <dbReference type="EMBL" id="SFN28905.1"/>
    </source>
</evidence>
<dbReference type="InterPro" id="IPR011006">
    <property type="entry name" value="CheY-like_superfamily"/>
</dbReference>
<protein>
    <submittedName>
        <fullName evidence="8">Two component transcriptional regulator, LuxR family</fullName>
    </submittedName>
</protein>
<dbReference type="PROSITE" id="PS50043">
    <property type="entry name" value="HTH_LUXR_2"/>
    <property type="match status" value="1"/>
</dbReference>
<dbReference type="InterPro" id="IPR039420">
    <property type="entry name" value="WalR-like"/>
</dbReference>
<dbReference type="STRING" id="287099.SAMN05660413_00296"/>
<dbReference type="Gene3D" id="3.40.50.2300">
    <property type="match status" value="1"/>
</dbReference>
<dbReference type="Pfam" id="PF00072">
    <property type="entry name" value="Response_reg"/>
    <property type="match status" value="1"/>
</dbReference>
<dbReference type="PRINTS" id="PR00038">
    <property type="entry name" value="HTHLUXR"/>
</dbReference>
<dbReference type="InterPro" id="IPR058245">
    <property type="entry name" value="NreC/VraR/RcsB-like_REC"/>
</dbReference>
<dbReference type="InterPro" id="IPR000792">
    <property type="entry name" value="Tscrpt_reg_LuxR_C"/>
</dbReference>
<proteinExistence type="predicted"/>
<dbReference type="CDD" id="cd17535">
    <property type="entry name" value="REC_NarL-like"/>
    <property type="match status" value="1"/>
</dbReference>
<evidence type="ECO:0000256" key="1">
    <source>
        <dbReference type="ARBA" id="ARBA00022553"/>
    </source>
</evidence>
<keyword evidence="1" id="KW-0597">Phosphoprotein</keyword>
<evidence type="ECO:0000256" key="5">
    <source>
        <dbReference type="PROSITE-ProRule" id="PRU00169"/>
    </source>
</evidence>
<dbReference type="SUPFAM" id="SSF52172">
    <property type="entry name" value="CheY-like"/>
    <property type="match status" value="1"/>
</dbReference>
<dbReference type="GO" id="GO:0006355">
    <property type="term" value="P:regulation of DNA-templated transcription"/>
    <property type="evidence" value="ECO:0007669"/>
    <property type="project" value="InterPro"/>
</dbReference>
<comment type="caution">
    <text evidence="5">Lacks conserved residue(s) required for the propagation of feature annotation.</text>
</comment>
<dbReference type="GO" id="GO:0003677">
    <property type="term" value="F:DNA binding"/>
    <property type="evidence" value="ECO:0007669"/>
    <property type="project" value="UniProtKB-KW"/>
</dbReference>
<feature type="domain" description="Response regulatory" evidence="7">
    <location>
        <begin position="19"/>
        <end position="135"/>
    </location>
</feature>
<dbReference type="EMBL" id="FOVL01000001">
    <property type="protein sequence ID" value="SFN28905.1"/>
    <property type="molecule type" value="Genomic_DNA"/>
</dbReference>
<dbReference type="Pfam" id="PF00196">
    <property type="entry name" value="GerE"/>
    <property type="match status" value="1"/>
</dbReference>
<evidence type="ECO:0000256" key="4">
    <source>
        <dbReference type="ARBA" id="ARBA00023163"/>
    </source>
</evidence>
<keyword evidence="2" id="KW-0805">Transcription regulation</keyword>
<keyword evidence="3" id="KW-0238">DNA-binding</keyword>
<evidence type="ECO:0000313" key="9">
    <source>
        <dbReference type="Proteomes" id="UP000199153"/>
    </source>
</evidence>
<dbReference type="SUPFAM" id="SSF46894">
    <property type="entry name" value="C-terminal effector domain of the bipartite response regulators"/>
    <property type="match status" value="1"/>
</dbReference>
<dbReference type="CDD" id="cd06170">
    <property type="entry name" value="LuxR_C_like"/>
    <property type="match status" value="1"/>
</dbReference>
<evidence type="ECO:0000256" key="2">
    <source>
        <dbReference type="ARBA" id="ARBA00023015"/>
    </source>
</evidence>
<reference evidence="8 9" key="1">
    <citation type="submission" date="2016-10" db="EMBL/GenBank/DDBJ databases">
        <authorList>
            <person name="de Groot N.N."/>
        </authorList>
    </citation>
    <scope>NUCLEOTIDE SEQUENCE [LARGE SCALE GENOMIC DNA]</scope>
    <source>
        <strain evidence="8 9">DSM 17794</strain>
    </source>
</reference>
<name>A0A1I4XST1_9FLAO</name>
<dbReference type="GO" id="GO:0000160">
    <property type="term" value="P:phosphorelay signal transduction system"/>
    <property type="evidence" value="ECO:0007669"/>
    <property type="project" value="InterPro"/>
</dbReference>
<keyword evidence="9" id="KW-1185">Reference proteome</keyword>
<dbReference type="InterPro" id="IPR001789">
    <property type="entry name" value="Sig_transdc_resp-reg_receiver"/>
</dbReference>
<accession>A0A1I4XST1</accession>
<dbReference type="PANTHER" id="PTHR43214:SF41">
    <property type="entry name" value="NITRATE_NITRITE RESPONSE REGULATOR PROTEIN NARP"/>
    <property type="match status" value="1"/>
</dbReference>
<evidence type="ECO:0000256" key="3">
    <source>
        <dbReference type="ARBA" id="ARBA00023125"/>
    </source>
</evidence>
<dbReference type="Proteomes" id="UP000199153">
    <property type="component" value="Unassembled WGS sequence"/>
</dbReference>
<dbReference type="InterPro" id="IPR016032">
    <property type="entry name" value="Sig_transdc_resp-reg_C-effctor"/>
</dbReference>
<dbReference type="PROSITE" id="PS50110">
    <property type="entry name" value="RESPONSE_REGULATORY"/>
    <property type="match status" value="1"/>
</dbReference>
<dbReference type="PROSITE" id="PS00622">
    <property type="entry name" value="HTH_LUXR_1"/>
    <property type="match status" value="1"/>
</dbReference>
<keyword evidence="4" id="KW-0804">Transcription</keyword>